<evidence type="ECO:0000256" key="5">
    <source>
        <dbReference type="ARBA" id="ARBA00022862"/>
    </source>
</evidence>
<dbReference type="Pfam" id="PF00578">
    <property type="entry name" value="AhpC-TSA"/>
    <property type="match status" value="1"/>
</dbReference>
<dbReference type="Gene3D" id="3.40.30.10">
    <property type="entry name" value="Glutaredoxin"/>
    <property type="match status" value="1"/>
</dbReference>
<dbReference type="PANTHER" id="PTHR42801">
    <property type="entry name" value="THIOREDOXIN-DEPENDENT PEROXIDE REDUCTASE"/>
    <property type="match status" value="1"/>
</dbReference>
<dbReference type="InterPro" id="IPR036390">
    <property type="entry name" value="WH_DNA-bd_sf"/>
</dbReference>
<dbReference type="InterPro" id="IPR036388">
    <property type="entry name" value="WH-like_DNA-bd_sf"/>
</dbReference>
<name>F2LTZ0_HIPMA</name>
<dbReference type="InterPro" id="IPR000866">
    <property type="entry name" value="AhpC/TSA"/>
</dbReference>
<feature type="domain" description="Thioredoxin" evidence="16">
    <location>
        <begin position="1"/>
        <end position="151"/>
    </location>
</feature>
<evidence type="ECO:0000313" key="18">
    <source>
        <dbReference type="Proteomes" id="UP000008139"/>
    </source>
</evidence>
<keyword evidence="4" id="KW-0575">Peroxidase</keyword>
<comment type="similarity">
    <text evidence="10">Belongs to the peroxiredoxin family. BCP/PrxQ subfamily.</text>
</comment>
<dbReference type="PANTHER" id="PTHR42801:SF4">
    <property type="entry name" value="AHPC_TSA FAMILY PROTEIN"/>
    <property type="match status" value="1"/>
</dbReference>
<dbReference type="InParanoid" id="F2LTZ0"/>
<dbReference type="HOGENOM" id="CLU_042529_14_2_7"/>
<dbReference type="RefSeq" id="WP_013681430.1">
    <property type="nucleotide sequence ID" value="NC_015318.1"/>
</dbReference>
<evidence type="ECO:0000256" key="9">
    <source>
        <dbReference type="ARBA" id="ARBA00032824"/>
    </source>
</evidence>
<organism evidence="17 18">
    <name type="scientific">Hippea maritima (strain ATCC 700847 / DSM 10411 / MH2)</name>
    <dbReference type="NCBI Taxonomy" id="760142"/>
    <lineage>
        <taxon>Bacteria</taxon>
        <taxon>Pseudomonadati</taxon>
        <taxon>Campylobacterota</taxon>
        <taxon>Desulfurellia</taxon>
        <taxon>Desulfurellales</taxon>
        <taxon>Hippeaceae</taxon>
        <taxon>Hippea</taxon>
    </lineage>
</organism>
<sequence>MKKAIDFCLPDHENKQHCLDEFKGKWIVLYFYPKDNTSGCTKEAVEFSQKKDAFDKFDAVIIGISKDSPKSHARFIEKHDLNILLLSDEEHKVLEAYGAWGKKKNYGKEYYGTIRSTFLIDPELNIVKGWKNVRVSGHVDKVLQELENLNNQTINKTEAVSEESVIELLKDKPLKTNDLANMLNADKKEIEKLIRKLKKEGKIESPKRCYYQAKEV</sequence>
<evidence type="ECO:0000256" key="11">
    <source>
        <dbReference type="ARBA" id="ARBA00042639"/>
    </source>
</evidence>
<evidence type="ECO:0000256" key="6">
    <source>
        <dbReference type="ARBA" id="ARBA00023002"/>
    </source>
</evidence>
<feature type="coiled-coil region" evidence="15">
    <location>
        <begin position="139"/>
        <end position="200"/>
    </location>
</feature>
<keyword evidence="18" id="KW-1185">Reference proteome</keyword>
<evidence type="ECO:0000256" key="2">
    <source>
        <dbReference type="ARBA" id="ARBA00011245"/>
    </source>
</evidence>
<evidence type="ECO:0000256" key="1">
    <source>
        <dbReference type="ARBA" id="ARBA00003330"/>
    </source>
</evidence>
<dbReference type="PROSITE" id="PS51352">
    <property type="entry name" value="THIOREDOXIN_2"/>
    <property type="match status" value="1"/>
</dbReference>
<reference evidence="17 18" key="1">
    <citation type="journal article" date="2011" name="Stand. Genomic Sci.">
        <title>Complete genome sequence of the thermophilic sulfur-reducer Hippea maritima type strain (MH(2)).</title>
        <authorList>
            <person name="Huntemann M."/>
            <person name="Lu M."/>
            <person name="Nolan M."/>
            <person name="Lapidus A."/>
            <person name="Lucas S."/>
            <person name="Hammon N."/>
            <person name="Deshpande S."/>
            <person name="Cheng J.F."/>
            <person name="Tapia R."/>
            <person name="Han C."/>
            <person name="Goodwin L."/>
            <person name="Pitluck S."/>
            <person name="Liolios K."/>
            <person name="Pagani I."/>
            <person name="Ivanova N."/>
            <person name="Ovchinikova G."/>
            <person name="Pati A."/>
            <person name="Chen A."/>
            <person name="Palaniappan K."/>
            <person name="Land M."/>
            <person name="Hauser L."/>
            <person name="Jeffries C.D."/>
            <person name="Detter J.C."/>
            <person name="Brambilla E.M."/>
            <person name="Rohde M."/>
            <person name="Spring S."/>
            <person name="Goker M."/>
            <person name="Woyke T."/>
            <person name="Bristow J."/>
            <person name="Eisen J.A."/>
            <person name="Markowitz V."/>
            <person name="Hugenholtz P."/>
            <person name="Kyrpides N.C."/>
            <person name="Klenk H.P."/>
            <person name="Mavromatis K."/>
        </authorList>
    </citation>
    <scope>NUCLEOTIDE SEQUENCE [LARGE SCALE GENOMIC DNA]</scope>
    <source>
        <strain evidence="18">ATCC 700847 / DSM 10411 / MH2</strain>
    </source>
</reference>
<dbReference type="InterPro" id="IPR013766">
    <property type="entry name" value="Thioredoxin_domain"/>
</dbReference>
<dbReference type="FunFam" id="3.40.30.10:FF:000007">
    <property type="entry name" value="Thioredoxin-dependent thiol peroxidase"/>
    <property type="match status" value="1"/>
</dbReference>
<proteinExistence type="inferred from homology"/>
<dbReference type="eggNOG" id="COG1225">
    <property type="taxonomic scope" value="Bacteria"/>
</dbReference>
<comment type="subunit">
    <text evidence="2">Monomer.</text>
</comment>
<evidence type="ECO:0000256" key="7">
    <source>
        <dbReference type="ARBA" id="ARBA00023157"/>
    </source>
</evidence>
<keyword evidence="7" id="KW-1015">Disulfide bond</keyword>
<dbReference type="EC" id="1.11.1.24" evidence="3"/>
<dbReference type="CDD" id="cd03017">
    <property type="entry name" value="PRX_BCP"/>
    <property type="match status" value="1"/>
</dbReference>
<evidence type="ECO:0000256" key="4">
    <source>
        <dbReference type="ARBA" id="ARBA00022559"/>
    </source>
</evidence>
<dbReference type="GO" id="GO:0045454">
    <property type="term" value="P:cell redox homeostasis"/>
    <property type="evidence" value="ECO:0007669"/>
    <property type="project" value="TreeGrafter"/>
</dbReference>
<keyword evidence="6" id="KW-0560">Oxidoreductase</keyword>
<dbReference type="SUPFAM" id="SSF46785">
    <property type="entry name" value="Winged helix' DNA-binding domain"/>
    <property type="match status" value="1"/>
</dbReference>
<gene>
    <name evidence="17" type="ordered locus">Hipma_0417</name>
</gene>
<dbReference type="OrthoDB" id="9812811at2"/>
<dbReference type="KEGG" id="hmr:Hipma_0417"/>
<evidence type="ECO:0000256" key="3">
    <source>
        <dbReference type="ARBA" id="ARBA00013017"/>
    </source>
</evidence>
<dbReference type="Gene3D" id="1.10.10.10">
    <property type="entry name" value="Winged helix-like DNA-binding domain superfamily/Winged helix DNA-binding domain"/>
    <property type="match status" value="1"/>
</dbReference>
<dbReference type="GO" id="GO:0005737">
    <property type="term" value="C:cytoplasm"/>
    <property type="evidence" value="ECO:0007669"/>
    <property type="project" value="TreeGrafter"/>
</dbReference>
<protein>
    <recommendedName>
        <fullName evidence="13">Putative peroxiredoxin bcp</fullName>
        <ecNumber evidence="3">1.11.1.24</ecNumber>
    </recommendedName>
    <alternativeName>
        <fullName evidence="14">Bacterioferritin comigratory protein homolog</fullName>
    </alternativeName>
    <alternativeName>
        <fullName evidence="9">Thioredoxin peroxidase</fullName>
    </alternativeName>
    <alternativeName>
        <fullName evidence="11">Thioredoxin-dependent peroxiredoxin Bcp</fullName>
    </alternativeName>
</protein>
<dbReference type="InterPro" id="IPR036249">
    <property type="entry name" value="Thioredoxin-like_sf"/>
</dbReference>
<reference evidence="18" key="2">
    <citation type="submission" date="2011-03" db="EMBL/GenBank/DDBJ databases">
        <title>The complete genome of Hippea maritima DSM 10411.</title>
        <authorList>
            <consortium name="US DOE Joint Genome Institute (JGI-PGF)"/>
            <person name="Lucas S."/>
            <person name="Copeland A."/>
            <person name="Lapidus A."/>
            <person name="Bruce D."/>
            <person name="Goodwin L."/>
            <person name="Pitluck S."/>
            <person name="Peters L."/>
            <person name="Kyrpides N."/>
            <person name="Mavromatis K."/>
            <person name="Pagani I."/>
            <person name="Ivanova N."/>
            <person name="Mikhailova N."/>
            <person name="Lu M."/>
            <person name="Detter J.C."/>
            <person name="Tapia R."/>
            <person name="Han C."/>
            <person name="Land M."/>
            <person name="Hauser L."/>
            <person name="Markowitz V."/>
            <person name="Cheng J.-F."/>
            <person name="Hugenholtz P."/>
            <person name="Woyke T."/>
            <person name="Wu D."/>
            <person name="Spring S."/>
            <person name="Schroeder M."/>
            <person name="Brambilla E."/>
            <person name="Klenk H.-P."/>
            <person name="Eisen J.A."/>
        </authorList>
    </citation>
    <scope>NUCLEOTIDE SEQUENCE [LARGE SCALE GENOMIC DNA]</scope>
    <source>
        <strain evidence="18">ATCC 700847 / DSM 10411 / MH2</strain>
    </source>
</reference>
<keyword evidence="5" id="KW-0049">Antioxidant</keyword>
<evidence type="ECO:0000256" key="10">
    <source>
        <dbReference type="ARBA" id="ARBA00038489"/>
    </source>
</evidence>
<dbReference type="GO" id="GO:0034599">
    <property type="term" value="P:cellular response to oxidative stress"/>
    <property type="evidence" value="ECO:0007669"/>
    <property type="project" value="TreeGrafter"/>
</dbReference>
<evidence type="ECO:0000259" key="16">
    <source>
        <dbReference type="PROSITE" id="PS51352"/>
    </source>
</evidence>
<evidence type="ECO:0000256" key="8">
    <source>
        <dbReference type="ARBA" id="ARBA00023284"/>
    </source>
</evidence>
<dbReference type="EMBL" id="CP002606">
    <property type="protein sequence ID" value="AEA33389.1"/>
    <property type="molecule type" value="Genomic_DNA"/>
</dbReference>
<dbReference type="GO" id="GO:0008379">
    <property type="term" value="F:thioredoxin peroxidase activity"/>
    <property type="evidence" value="ECO:0007669"/>
    <property type="project" value="TreeGrafter"/>
</dbReference>
<comment type="catalytic activity">
    <reaction evidence="12">
        <text>a hydroperoxide + [thioredoxin]-dithiol = an alcohol + [thioredoxin]-disulfide + H2O</text>
        <dbReference type="Rhea" id="RHEA:62620"/>
        <dbReference type="Rhea" id="RHEA-COMP:10698"/>
        <dbReference type="Rhea" id="RHEA-COMP:10700"/>
        <dbReference type="ChEBI" id="CHEBI:15377"/>
        <dbReference type="ChEBI" id="CHEBI:29950"/>
        <dbReference type="ChEBI" id="CHEBI:30879"/>
        <dbReference type="ChEBI" id="CHEBI:35924"/>
        <dbReference type="ChEBI" id="CHEBI:50058"/>
        <dbReference type="EC" id="1.11.1.24"/>
    </reaction>
</comment>
<dbReference type="AlphaFoldDB" id="F2LTZ0"/>
<evidence type="ECO:0000256" key="14">
    <source>
        <dbReference type="ARBA" id="ARBA00078138"/>
    </source>
</evidence>
<evidence type="ECO:0000256" key="13">
    <source>
        <dbReference type="ARBA" id="ARBA00072587"/>
    </source>
</evidence>
<dbReference type="STRING" id="760142.Hipma_0417"/>
<keyword evidence="8" id="KW-0676">Redox-active center</keyword>
<accession>F2LTZ0</accession>
<dbReference type="InterPro" id="IPR050924">
    <property type="entry name" value="Peroxiredoxin_BCP/PrxQ"/>
</dbReference>
<dbReference type="Proteomes" id="UP000008139">
    <property type="component" value="Chromosome"/>
</dbReference>
<evidence type="ECO:0000256" key="15">
    <source>
        <dbReference type="SAM" id="Coils"/>
    </source>
</evidence>
<dbReference type="SUPFAM" id="SSF52833">
    <property type="entry name" value="Thioredoxin-like"/>
    <property type="match status" value="1"/>
</dbReference>
<evidence type="ECO:0000256" key="12">
    <source>
        <dbReference type="ARBA" id="ARBA00049091"/>
    </source>
</evidence>
<keyword evidence="15" id="KW-0175">Coiled coil</keyword>
<dbReference type="FunCoup" id="F2LTZ0">
    <property type="interactions" value="451"/>
</dbReference>
<evidence type="ECO:0000313" key="17">
    <source>
        <dbReference type="EMBL" id="AEA33389.1"/>
    </source>
</evidence>
<comment type="function">
    <text evidence="1">Thiol-specific peroxidase that catalyzes the reduction of hydrogen peroxide and organic hydroperoxides to water and alcohols, respectively. Plays a role in cell protection against oxidative stress by detoxifying peroxides and as sensor of hydrogen peroxide-mediated signaling events.</text>
</comment>